<dbReference type="GO" id="GO:0006355">
    <property type="term" value="P:regulation of DNA-templated transcription"/>
    <property type="evidence" value="ECO:0007669"/>
    <property type="project" value="InterPro"/>
</dbReference>
<dbReference type="Gene3D" id="1.10.1740.100">
    <property type="entry name" value="Set2, Rpb1 interacting domain"/>
    <property type="match status" value="1"/>
</dbReference>
<keyword evidence="2" id="KW-0539">Nucleus</keyword>
<evidence type="ECO:0000259" key="4">
    <source>
        <dbReference type="Pfam" id="PF08236"/>
    </source>
</evidence>
<feature type="region of interest" description="Disordered" evidence="3">
    <location>
        <begin position="1"/>
        <end position="21"/>
    </location>
</feature>
<dbReference type="KEGG" id="clec:106661055"/>
<dbReference type="OMA" id="RNHHKPT"/>
<evidence type="ECO:0000313" key="5">
    <source>
        <dbReference type="EnsemblMetazoa" id="XP_014239649.1"/>
    </source>
</evidence>
<proteinExistence type="predicted"/>
<comment type="subcellular location">
    <subcellularLocation>
        <location evidence="1">Nucleus</location>
    </subcellularLocation>
</comment>
<dbReference type="Proteomes" id="UP000494040">
    <property type="component" value="Unassembled WGS sequence"/>
</dbReference>
<evidence type="ECO:0000256" key="1">
    <source>
        <dbReference type="ARBA" id="ARBA00004123"/>
    </source>
</evidence>
<keyword evidence="6" id="KW-1185">Reference proteome</keyword>
<sequence length="435" mass="49639">MGMSAKTSPRNDNLQTTDSNLSWDVSPDELDVLEDERSEKQLSALVRNSYMLHLKRCLIKNFEKWSEASDSEARKPDESNIVKYAKLLEKKALRSCMLTNIYQKSMVQLISEIKAATQKKLLYNGFVDSIVQSETDSVMNRCDKSVQTDEIETLYTEFGPFLNSNHTGQEAKTIKRTESLDSYEELLNMLMSPTNTPKPVESPFANLPRQGLNKNNVLNNNKKESLNVDESEADFQSMKESNITRPPLDDRLQVLADLFADPVSPINIKEPERNNQPNNKLQIIENKIVQNKRGFEHHCHMQNVLPLDWSVELSAQECNLEIILQSLSPVKRIIVEKRFKDLFGNEDTDECVIISKEDKDACRKKIAAIVVAELTPQYKKGKISTRSVFKLLAKKITEQILHKSYKPQPEMVKKSVADTLAKVPQFNDVADLNYV</sequence>
<evidence type="ECO:0000256" key="2">
    <source>
        <dbReference type="ARBA" id="ARBA00023242"/>
    </source>
</evidence>
<dbReference type="InterPro" id="IPR038190">
    <property type="entry name" value="SRI_sf"/>
</dbReference>
<reference evidence="5" key="1">
    <citation type="submission" date="2022-01" db="UniProtKB">
        <authorList>
            <consortium name="EnsemblMetazoa"/>
        </authorList>
    </citation>
    <scope>IDENTIFICATION</scope>
</reference>
<accession>A0A8I6R9C2</accession>
<dbReference type="AlphaFoldDB" id="A0A8I6R9C2"/>
<dbReference type="Pfam" id="PF08236">
    <property type="entry name" value="SRI"/>
    <property type="match status" value="1"/>
</dbReference>
<dbReference type="GeneID" id="106661055"/>
<dbReference type="InterPro" id="IPR013257">
    <property type="entry name" value="SRI"/>
</dbReference>
<organism evidence="5 6">
    <name type="scientific">Cimex lectularius</name>
    <name type="common">Bed bug</name>
    <name type="synonym">Acanthia lectularia</name>
    <dbReference type="NCBI Taxonomy" id="79782"/>
    <lineage>
        <taxon>Eukaryota</taxon>
        <taxon>Metazoa</taxon>
        <taxon>Ecdysozoa</taxon>
        <taxon>Arthropoda</taxon>
        <taxon>Hexapoda</taxon>
        <taxon>Insecta</taxon>
        <taxon>Pterygota</taxon>
        <taxon>Neoptera</taxon>
        <taxon>Paraneoptera</taxon>
        <taxon>Hemiptera</taxon>
        <taxon>Heteroptera</taxon>
        <taxon>Panheteroptera</taxon>
        <taxon>Cimicomorpha</taxon>
        <taxon>Cimicidae</taxon>
        <taxon>Cimex</taxon>
    </lineage>
</organism>
<evidence type="ECO:0000313" key="6">
    <source>
        <dbReference type="Proteomes" id="UP000494040"/>
    </source>
</evidence>
<dbReference type="GO" id="GO:0005694">
    <property type="term" value="C:chromosome"/>
    <property type="evidence" value="ECO:0007669"/>
    <property type="project" value="InterPro"/>
</dbReference>
<protein>
    <recommendedName>
        <fullName evidence="4">Set2 Rpb1 interacting domain-containing protein</fullName>
    </recommendedName>
</protein>
<dbReference type="EnsemblMetazoa" id="XM_014384163.2">
    <property type="protein sequence ID" value="XP_014239649.1"/>
    <property type="gene ID" value="LOC106661055"/>
</dbReference>
<dbReference type="OrthoDB" id="6594281at2759"/>
<evidence type="ECO:0000256" key="3">
    <source>
        <dbReference type="SAM" id="MobiDB-lite"/>
    </source>
</evidence>
<dbReference type="RefSeq" id="XP_014239649.1">
    <property type="nucleotide sequence ID" value="XM_014384163.2"/>
</dbReference>
<feature type="domain" description="Set2 Rpb1 interacting" evidence="4">
    <location>
        <begin position="363"/>
        <end position="413"/>
    </location>
</feature>
<name>A0A8I6R9C2_CIMLE</name>